<dbReference type="RefSeq" id="WP_146885849.1">
    <property type="nucleotide sequence ID" value="NZ_BJYG01000005.1"/>
</dbReference>
<dbReference type="InterPro" id="IPR023157">
    <property type="entry name" value="AGR-C-984p-like_sf"/>
</dbReference>
<reference evidence="1 2" key="1">
    <citation type="submission" date="2019-07" db="EMBL/GenBank/DDBJ databases">
        <title>Whole genome shotgun sequence of Acetobacter oeni NBRC 105207.</title>
        <authorList>
            <person name="Hosoyama A."/>
            <person name="Uohara A."/>
            <person name="Ohji S."/>
            <person name="Ichikawa N."/>
        </authorList>
    </citation>
    <scope>NUCLEOTIDE SEQUENCE [LARGE SCALE GENOMIC DNA]</scope>
    <source>
        <strain evidence="1 2">NBRC 105207</strain>
    </source>
</reference>
<dbReference type="Pfam" id="PF06748">
    <property type="entry name" value="DUF1217"/>
    <property type="match status" value="1"/>
</dbReference>
<keyword evidence="1" id="KW-0966">Cell projection</keyword>
<protein>
    <submittedName>
        <fullName evidence="1">Flagellar basal body rod protein FlgF</fullName>
    </submittedName>
</protein>
<dbReference type="InterPro" id="IPR010626">
    <property type="entry name" value="DUF1217"/>
</dbReference>
<dbReference type="Gene3D" id="1.10.3700.10">
    <property type="entry name" value="AGR C 984p-like"/>
    <property type="match status" value="1"/>
</dbReference>
<evidence type="ECO:0000313" key="2">
    <source>
        <dbReference type="Proteomes" id="UP000321746"/>
    </source>
</evidence>
<comment type="caution">
    <text evidence="1">The sequence shown here is derived from an EMBL/GenBank/DDBJ whole genome shotgun (WGS) entry which is preliminary data.</text>
</comment>
<sequence>MSGTISGLSPVSTYLADESNETKAAETYAKTDSTVSNYVKSFEETAPGITSADALLKNYKALTVVLGAYGLSSLASETALVKDLLTQDPTSSTSVAKKSDNATWLKFAEAFSAWNEVSTSSSSSSTSPFADPTALESTVSNYEQQAYETSLESSDSTTGTVSGVGNALYFTRSMTTSMTLDDIMSDSKLLTVVETVSGFNPTQFGALNYDEQKQLLSKAVNLTDFSSTKKIQQYAERYLATLQYAPQTVTKTNTLLSLYGADGSTNSTLSLFGITSSSTSLISQLFG</sequence>
<organism evidence="1 2">
    <name type="scientific">Acetobacter oeni</name>
    <dbReference type="NCBI Taxonomy" id="304077"/>
    <lineage>
        <taxon>Bacteria</taxon>
        <taxon>Pseudomonadati</taxon>
        <taxon>Pseudomonadota</taxon>
        <taxon>Alphaproteobacteria</taxon>
        <taxon>Acetobacterales</taxon>
        <taxon>Acetobacteraceae</taxon>
        <taxon>Acetobacter</taxon>
    </lineage>
</organism>
<dbReference type="OrthoDB" id="7824597at2"/>
<keyword evidence="1" id="KW-0969">Cilium</keyword>
<dbReference type="SUPFAM" id="SSF158837">
    <property type="entry name" value="AGR C 984p-like"/>
    <property type="match status" value="1"/>
</dbReference>
<accession>A0A511XHC7</accession>
<keyword evidence="2" id="KW-1185">Reference proteome</keyword>
<proteinExistence type="predicted"/>
<keyword evidence="1" id="KW-0282">Flagellum</keyword>
<gene>
    <name evidence="1" type="ORF">AOE01nite_05770</name>
</gene>
<evidence type="ECO:0000313" key="1">
    <source>
        <dbReference type="EMBL" id="GEN62353.1"/>
    </source>
</evidence>
<dbReference type="Proteomes" id="UP000321746">
    <property type="component" value="Unassembled WGS sequence"/>
</dbReference>
<dbReference type="AlphaFoldDB" id="A0A511XHC7"/>
<name>A0A511XHC7_9PROT</name>
<dbReference type="EMBL" id="BJYG01000005">
    <property type="protein sequence ID" value="GEN62353.1"/>
    <property type="molecule type" value="Genomic_DNA"/>
</dbReference>